<evidence type="ECO:0000313" key="2">
    <source>
        <dbReference type="Proteomes" id="UP000467164"/>
    </source>
</evidence>
<gene>
    <name evidence="1" type="ORF">MSHO_15090</name>
</gene>
<dbReference type="AlphaFoldDB" id="A0A7I7L8M0"/>
<name>A0A7I7L8M0_9MYCO</name>
<reference evidence="1 2" key="1">
    <citation type="journal article" date="2019" name="Emerg. Microbes Infect.">
        <title>Comprehensive subspecies identification of 175 nontuberculous mycobacteria species based on 7547 genomic profiles.</title>
        <authorList>
            <person name="Matsumoto Y."/>
            <person name="Kinjo T."/>
            <person name="Motooka D."/>
            <person name="Nabeya D."/>
            <person name="Jung N."/>
            <person name="Uechi K."/>
            <person name="Horii T."/>
            <person name="Iida T."/>
            <person name="Fujita J."/>
            <person name="Nakamura S."/>
        </authorList>
    </citation>
    <scope>NUCLEOTIDE SEQUENCE [LARGE SCALE GENOMIC DNA]</scope>
    <source>
        <strain evidence="1 2">JCM 12657</strain>
    </source>
</reference>
<evidence type="ECO:0000313" key="1">
    <source>
        <dbReference type="EMBL" id="BBX56164.1"/>
    </source>
</evidence>
<protein>
    <recommendedName>
        <fullName evidence="3">Lipid-transfer protein</fullName>
    </recommendedName>
</protein>
<dbReference type="EMBL" id="AP022572">
    <property type="protein sequence ID" value="BBX56164.1"/>
    <property type="molecule type" value="Genomic_DNA"/>
</dbReference>
<dbReference type="SUPFAM" id="SSF53901">
    <property type="entry name" value="Thiolase-like"/>
    <property type="match status" value="1"/>
</dbReference>
<evidence type="ECO:0008006" key="3">
    <source>
        <dbReference type="Google" id="ProtNLM"/>
    </source>
</evidence>
<dbReference type="KEGG" id="msho:MSHO_15090"/>
<sequence>MTAPLAGAAAIVGIGQTEFSKESGRSELQLVCEAVSAALDDAGVTPGEVDGMVTFTMDASDEIDVARNVGIGDLNFFSRVPHGGGHRGRRGGGVLSRLQRTFRHAVRG</sequence>
<accession>A0A7I7L8M0</accession>
<dbReference type="GO" id="GO:0016746">
    <property type="term" value="F:acyltransferase activity"/>
    <property type="evidence" value="ECO:0007669"/>
    <property type="project" value="InterPro"/>
</dbReference>
<dbReference type="InterPro" id="IPR016039">
    <property type="entry name" value="Thiolase-like"/>
</dbReference>
<proteinExistence type="predicted"/>
<keyword evidence="2" id="KW-1185">Reference proteome</keyword>
<organism evidence="1 2">
    <name type="scientific">Mycobacterium shottsii</name>
    <dbReference type="NCBI Taxonomy" id="133549"/>
    <lineage>
        <taxon>Bacteria</taxon>
        <taxon>Bacillati</taxon>
        <taxon>Actinomycetota</taxon>
        <taxon>Actinomycetes</taxon>
        <taxon>Mycobacteriales</taxon>
        <taxon>Mycobacteriaceae</taxon>
        <taxon>Mycobacterium</taxon>
        <taxon>Mycobacterium ulcerans group</taxon>
    </lineage>
</organism>
<dbReference type="Proteomes" id="UP000467164">
    <property type="component" value="Chromosome"/>
</dbReference>
<dbReference type="Gene3D" id="3.40.47.10">
    <property type="match status" value="1"/>
</dbReference>